<protein>
    <submittedName>
        <fullName evidence="1">Uncharacterized protein</fullName>
    </submittedName>
</protein>
<dbReference type="OrthoDB" id="10300186at2759"/>
<dbReference type="EMBL" id="JH993855">
    <property type="protein sequence ID" value="ELQ76318.1"/>
    <property type="molecule type" value="Genomic_DNA"/>
</dbReference>
<evidence type="ECO:0000313" key="1">
    <source>
        <dbReference type="EMBL" id="ELQ76318.1"/>
    </source>
</evidence>
<evidence type="ECO:0000313" key="2">
    <source>
        <dbReference type="Proteomes" id="UP000011185"/>
    </source>
</evidence>
<dbReference type="AlphaFoldDB" id="L7JXX9"/>
<organism evidence="1 2">
    <name type="scientific">Trachipleistophora hominis</name>
    <name type="common">Microsporidian parasite</name>
    <dbReference type="NCBI Taxonomy" id="72359"/>
    <lineage>
        <taxon>Eukaryota</taxon>
        <taxon>Fungi</taxon>
        <taxon>Fungi incertae sedis</taxon>
        <taxon>Microsporidia</taxon>
        <taxon>Pleistophoridae</taxon>
        <taxon>Trachipleistophora</taxon>
    </lineage>
</organism>
<keyword evidence="2" id="KW-1185">Reference proteome</keyword>
<proteinExistence type="predicted"/>
<dbReference type="VEuPathDB" id="MicrosporidiaDB:THOM_0694"/>
<dbReference type="OMA" id="MRHDILK"/>
<dbReference type="HOGENOM" id="CLU_2279413_0_0_1"/>
<accession>L7JXX9</accession>
<dbReference type="Proteomes" id="UP000011185">
    <property type="component" value="Unassembled WGS sequence"/>
</dbReference>
<dbReference type="InParanoid" id="L7JXX9"/>
<reference evidence="1 2" key="1">
    <citation type="journal article" date="2012" name="PLoS Pathog.">
        <title>The genome of the obligate intracellular parasite Trachipleistophora hominis: new insights into microsporidian genome dynamics and reductive evolution.</title>
        <authorList>
            <person name="Heinz E."/>
            <person name="Williams T.A."/>
            <person name="Nakjang S."/>
            <person name="Noel C.J."/>
            <person name="Swan D.C."/>
            <person name="Goldberg A.V."/>
            <person name="Harris S.R."/>
            <person name="Weinmaier T."/>
            <person name="Markert S."/>
            <person name="Becher D."/>
            <person name="Bernhardt J."/>
            <person name="Dagan T."/>
            <person name="Hacker C."/>
            <person name="Lucocq J.M."/>
            <person name="Schweder T."/>
            <person name="Rattei T."/>
            <person name="Hall N."/>
            <person name="Hirt R.P."/>
            <person name="Embley T.M."/>
        </authorList>
    </citation>
    <scope>NUCLEOTIDE SEQUENCE [LARGE SCALE GENOMIC DNA]</scope>
</reference>
<sequence length="102" mass="12296">MRHDILKPRSHRKTKLASLPTAVPLSFTRINQKKMRIERPWSRWKRNTRTGIQCRYDREESVLMDRYDGLDEGIKRLAKVEGSLVDVLKNKMRNDELYRNRK</sequence>
<name>L7JXX9_TRAHO</name>
<gene>
    <name evidence="1" type="ORF">THOM_0694</name>
</gene>